<feature type="transmembrane region" description="Helical" evidence="12">
    <location>
        <begin position="256"/>
        <end position="279"/>
    </location>
</feature>
<feature type="domain" description="Ig-like" evidence="14">
    <location>
        <begin position="142"/>
        <end position="246"/>
    </location>
</feature>
<evidence type="ECO:0000256" key="13">
    <source>
        <dbReference type="SAM" id="SignalP"/>
    </source>
</evidence>
<evidence type="ECO:0000256" key="5">
    <source>
        <dbReference type="ARBA" id="ARBA00022989"/>
    </source>
</evidence>
<evidence type="ECO:0000256" key="12">
    <source>
        <dbReference type="SAM" id="Phobius"/>
    </source>
</evidence>
<keyword evidence="3 12" id="KW-0812">Transmembrane</keyword>
<dbReference type="GO" id="GO:0031295">
    <property type="term" value="P:T cell costimulation"/>
    <property type="evidence" value="ECO:0007669"/>
    <property type="project" value="TreeGrafter"/>
</dbReference>
<dbReference type="GO" id="GO:0042130">
    <property type="term" value="P:negative regulation of T cell proliferation"/>
    <property type="evidence" value="ECO:0007669"/>
    <property type="project" value="TreeGrafter"/>
</dbReference>
<dbReference type="PROSITE" id="PS50835">
    <property type="entry name" value="IG_LIKE"/>
    <property type="match status" value="3"/>
</dbReference>
<feature type="region of interest" description="Disordered" evidence="11">
    <location>
        <begin position="616"/>
        <end position="662"/>
    </location>
</feature>
<keyword evidence="9" id="KW-0325">Glycoprotein</keyword>
<dbReference type="AlphaFoldDB" id="A0A6P7K5C3"/>
<proteinExistence type="predicted"/>
<dbReference type="Pfam" id="PF22705">
    <property type="entry name" value="C2-set_3"/>
    <property type="match status" value="1"/>
</dbReference>
<keyword evidence="10" id="KW-0393">Immunoglobulin domain</keyword>
<feature type="region of interest" description="Disordered" evidence="11">
    <location>
        <begin position="288"/>
        <end position="311"/>
    </location>
</feature>
<dbReference type="InterPro" id="IPR053896">
    <property type="entry name" value="BTN3A2-like_Ig-C"/>
</dbReference>
<dbReference type="GO" id="GO:0006955">
    <property type="term" value="P:immune response"/>
    <property type="evidence" value="ECO:0007669"/>
    <property type="project" value="TreeGrafter"/>
</dbReference>
<organism evidence="15 16">
    <name type="scientific">Parambassis ranga</name>
    <name type="common">Indian glassy fish</name>
    <dbReference type="NCBI Taxonomy" id="210632"/>
    <lineage>
        <taxon>Eukaryota</taxon>
        <taxon>Metazoa</taxon>
        <taxon>Chordata</taxon>
        <taxon>Craniata</taxon>
        <taxon>Vertebrata</taxon>
        <taxon>Euteleostomi</taxon>
        <taxon>Actinopterygii</taxon>
        <taxon>Neopterygii</taxon>
        <taxon>Teleostei</taxon>
        <taxon>Neoteleostei</taxon>
        <taxon>Acanthomorphata</taxon>
        <taxon>Ovalentaria</taxon>
        <taxon>Ambassidae</taxon>
        <taxon>Parambassis</taxon>
    </lineage>
</organism>
<dbReference type="InterPro" id="IPR051713">
    <property type="entry name" value="T-cell_Activation_Regulation"/>
</dbReference>
<evidence type="ECO:0000256" key="3">
    <source>
        <dbReference type="ARBA" id="ARBA00022692"/>
    </source>
</evidence>
<evidence type="ECO:0000256" key="7">
    <source>
        <dbReference type="ARBA" id="ARBA00023157"/>
    </source>
</evidence>
<feature type="domain" description="Ig-like" evidence="14">
    <location>
        <begin position="21"/>
        <end position="139"/>
    </location>
</feature>
<dbReference type="CDD" id="cd00096">
    <property type="entry name" value="Ig"/>
    <property type="match status" value="1"/>
</dbReference>
<dbReference type="GO" id="GO:0071222">
    <property type="term" value="P:cellular response to lipopolysaccharide"/>
    <property type="evidence" value="ECO:0007669"/>
    <property type="project" value="TreeGrafter"/>
</dbReference>
<keyword evidence="6 12" id="KW-0472">Membrane</keyword>
<dbReference type="PANTHER" id="PTHR25466:SF14">
    <property type="entry name" value="BUTYROPHILIN SUBFAMILY 2 MEMBER A2-LIKE-RELATED"/>
    <property type="match status" value="1"/>
</dbReference>
<evidence type="ECO:0000256" key="9">
    <source>
        <dbReference type="ARBA" id="ARBA00023180"/>
    </source>
</evidence>
<sequence length="662" mass="75325">MSGSYAALFLLFLSQHTMISPEHLLISLFCLFVLTVSSATTGHNNAVRVVVQEGSDAILPCSPSNKEDLTYKLFDWRKDGQTKKEVFMYDSGIHYNNGRSGQDEQFRGRVSFFPDQLTSGNASITITNTKTVDSGEYSCVFPRLHPAGQRYTVQLVVGAAPTPVVSIGGISENRALLRCEVRGAFPKPEVQWQDSDGNVLPAEEPKVRVREGRFYITLHANVTKTNYFTCVAKQEEIGRMTNNHISVPEDSGSAPWIAGGVVVGAFVLLAAVAVVTAVIQRRRRRQLDEARKREKKLQHKLDEAKKHEKKLQHKLDETKKHEEQLRQELDAVKECEEERLKVSLLERGEGEQQRDALLEVWTHTLVPQRRPQRMRRTAVVQYTRDKVKRSVDEEQEVPQVEVDSEVESVQLPCKSTADLPGDTRVEWTDILNRKVHVYESGSDRPDKQNQFYLNRTKMSDEPLKTGDLSLTLKRPTDGDNYTYTCTVYSRDGDILVKKQVKFNVRVPQVEVDSGEESVQLPFETTADLPADARVLWKHMYHSVHVFMDGSDRPEDQHQAYRNRTMMSEDLLRTGRLSLTLRRPTWRDSGEYLCLVFRQRDLLRAKSVLLTVKDTDQDQDQTGDIRTSSSSTDLTVLMASHRDPEPEPPEQCPDKLPWTGRSS</sequence>
<comment type="subcellular location">
    <subcellularLocation>
        <location evidence="1">Cell membrane</location>
        <topology evidence="1">Single-pass type I membrane protein</topology>
    </subcellularLocation>
</comment>
<keyword evidence="5 12" id="KW-1133">Transmembrane helix</keyword>
<accession>A0A6P7K5C3</accession>
<evidence type="ECO:0000256" key="6">
    <source>
        <dbReference type="ARBA" id="ARBA00023136"/>
    </source>
</evidence>
<evidence type="ECO:0000256" key="8">
    <source>
        <dbReference type="ARBA" id="ARBA00023170"/>
    </source>
</evidence>
<dbReference type="GO" id="GO:0009897">
    <property type="term" value="C:external side of plasma membrane"/>
    <property type="evidence" value="ECO:0007669"/>
    <property type="project" value="TreeGrafter"/>
</dbReference>
<feature type="chain" id="PRO_5028401875" evidence="13">
    <location>
        <begin position="40"/>
        <end position="662"/>
    </location>
</feature>
<keyword evidence="8" id="KW-0675">Receptor</keyword>
<evidence type="ECO:0000313" key="15">
    <source>
        <dbReference type="Proteomes" id="UP000515145"/>
    </source>
</evidence>
<dbReference type="SUPFAM" id="SSF48726">
    <property type="entry name" value="Immunoglobulin"/>
    <property type="match status" value="4"/>
</dbReference>
<dbReference type="RefSeq" id="XP_028284593.1">
    <property type="nucleotide sequence ID" value="XM_028428792.1"/>
</dbReference>
<dbReference type="GO" id="GO:0042102">
    <property type="term" value="P:positive regulation of T cell proliferation"/>
    <property type="evidence" value="ECO:0007669"/>
    <property type="project" value="TreeGrafter"/>
</dbReference>
<dbReference type="OrthoDB" id="9049620at2759"/>
<keyword evidence="4 13" id="KW-0732">Signal</keyword>
<evidence type="ECO:0000256" key="10">
    <source>
        <dbReference type="ARBA" id="ARBA00023319"/>
    </source>
</evidence>
<feature type="signal peptide" evidence="13">
    <location>
        <begin position="1"/>
        <end position="39"/>
    </location>
</feature>
<feature type="compositionally biased region" description="Polar residues" evidence="11">
    <location>
        <begin position="624"/>
        <end position="633"/>
    </location>
</feature>
<keyword evidence="15" id="KW-1185">Reference proteome</keyword>
<dbReference type="Gene3D" id="2.60.40.10">
    <property type="entry name" value="Immunoglobulins"/>
    <property type="match status" value="4"/>
</dbReference>
<dbReference type="PANTHER" id="PTHR25466">
    <property type="entry name" value="T-LYMPHOCYTE ACTIVATION ANTIGEN"/>
    <property type="match status" value="1"/>
</dbReference>
<dbReference type="Pfam" id="PF07686">
    <property type="entry name" value="V-set"/>
    <property type="match status" value="1"/>
</dbReference>
<evidence type="ECO:0000256" key="4">
    <source>
        <dbReference type="ARBA" id="ARBA00022729"/>
    </source>
</evidence>
<gene>
    <name evidence="16" type="primary">LOC114450610</name>
</gene>
<evidence type="ECO:0000256" key="1">
    <source>
        <dbReference type="ARBA" id="ARBA00004251"/>
    </source>
</evidence>
<dbReference type="InterPro" id="IPR036179">
    <property type="entry name" value="Ig-like_dom_sf"/>
</dbReference>
<protein>
    <submittedName>
        <fullName evidence="16">Selection and upkeep of intraepithelial T-cells protein 6-like isoform X2</fullName>
    </submittedName>
</protein>
<dbReference type="SMART" id="SM00409">
    <property type="entry name" value="IG"/>
    <property type="match status" value="3"/>
</dbReference>
<dbReference type="InterPro" id="IPR007110">
    <property type="entry name" value="Ig-like_dom"/>
</dbReference>
<reference evidence="16" key="1">
    <citation type="submission" date="2025-08" db="UniProtKB">
        <authorList>
            <consortium name="RefSeq"/>
        </authorList>
    </citation>
    <scope>IDENTIFICATION</scope>
</reference>
<evidence type="ECO:0000256" key="2">
    <source>
        <dbReference type="ARBA" id="ARBA00022475"/>
    </source>
</evidence>
<dbReference type="FunCoup" id="A0A6P7K5C3">
    <property type="interactions" value="170"/>
</dbReference>
<evidence type="ECO:0000256" key="11">
    <source>
        <dbReference type="SAM" id="MobiDB-lite"/>
    </source>
</evidence>
<dbReference type="InterPro" id="IPR003599">
    <property type="entry name" value="Ig_sub"/>
</dbReference>
<dbReference type="InParanoid" id="A0A6P7K5C3"/>
<dbReference type="InterPro" id="IPR013106">
    <property type="entry name" value="Ig_V-set"/>
</dbReference>
<dbReference type="GO" id="GO:0007166">
    <property type="term" value="P:cell surface receptor signaling pathway"/>
    <property type="evidence" value="ECO:0007669"/>
    <property type="project" value="TreeGrafter"/>
</dbReference>
<evidence type="ECO:0000313" key="16">
    <source>
        <dbReference type="RefSeq" id="XP_028284593.1"/>
    </source>
</evidence>
<dbReference type="GeneID" id="114450610"/>
<dbReference type="Proteomes" id="UP000515145">
    <property type="component" value="Chromosome 18"/>
</dbReference>
<feature type="domain" description="Ig-like" evidence="14">
    <location>
        <begin position="371"/>
        <end position="501"/>
    </location>
</feature>
<name>A0A6P7K5C3_9TELE</name>
<keyword evidence="7" id="KW-1015">Disulfide bond</keyword>
<dbReference type="SMART" id="SM00406">
    <property type="entry name" value="IGv"/>
    <property type="match status" value="3"/>
</dbReference>
<keyword evidence="2" id="KW-1003">Cell membrane</keyword>
<dbReference type="InterPro" id="IPR013783">
    <property type="entry name" value="Ig-like_fold"/>
</dbReference>
<evidence type="ECO:0000259" key="14">
    <source>
        <dbReference type="PROSITE" id="PS50835"/>
    </source>
</evidence>